<evidence type="ECO:0000313" key="11">
    <source>
        <dbReference type="Proteomes" id="UP000614996"/>
    </source>
</evidence>
<dbReference type="Proteomes" id="UP000614996">
    <property type="component" value="Unassembled WGS sequence"/>
</dbReference>
<feature type="transmembrane region" description="Helical" evidence="8">
    <location>
        <begin position="185"/>
        <end position="205"/>
    </location>
</feature>
<keyword evidence="6 8" id="KW-0472">Membrane</keyword>
<evidence type="ECO:0000256" key="1">
    <source>
        <dbReference type="ARBA" id="ARBA00004651"/>
    </source>
</evidence>
<evidence type="ECO:0000313" key="10">
    <source>
        <dbReference type="EMBL" id="GIL25642.1"/>
    </source>
</evidence>
<protein>
    <submittedName>
        <fullName evidence="10">Apolipoprotein N-acyltransferase</fullName>
    </submittedName>
</protein>
<feature type="transmembrane region" description="Helical" evidence="8">
    <location>
        <begin position="150"/>
        <end position="173"/>
    </location>
</feature>
<evidence type="ECO:0000256" key="4">
    <source>
        <dbReference type="ARBA" id="ARBA00022692"/>
    </source>
</evidence>
<feature type="transmembrane region" description="Helical" evidence="8">
    <location>
        <begin position="79"/>
        <end position="98"/>
    </location>
</feature>
<dbReference type="GO" id="GO:0042158">
    <property type="term" value="P:lipoprotein biosynthetic process"/>
    <property type="evidence" value="ECO:0007669"/>
    <property type="project" value="InterPro"/>
</dbReference>
<dbReference type="InterPro" id="IPR004563">
    <property type="entry name" value="Apolipo_AcylTrfase"/>
</dbReference>
<dbReference type="GO" id="GO:0016410">
    <property type="term" value="F:N-acyltransferase activity"/>
    <property type="evidence" value="ECO:0007669"/>
    <property type="project" value="InterPro"/>
</dbReference>
<feature type="transmembrane region" description="Helical" evidence="8">
    <location>
        <begin position="472"/>
        <end position="490"/>
    </location>
</feature>
<keyword evidence="4 8" id="KW-0812">Transmembrane</keyword>
<sequence>MTTNTITRMTSGWPMLAVGGALSLFALHATGDLAPAAWLYGIALIRFCRTVRVRRAVLGVAAVTALDAAYWMYQADLAASPVVLLALAFVPPLTAPFVADRLLARRLPPLAGTLVYPATKVACEFLVASVTPLGTLFGVLGTTQHANLPLLQLASVTGVYGISFVVAWAAPVANLLLERRGPRPVVAYSAVLAVVLGAGAVRLAYAPVDGPTVRVAGVTASRDAVARLGDRIRRYDSVSEMLAEDPATMRTAFEPVNADLLAATAREARAGARIVVWPESGALAVDDGAGPLLDRVRRVAVSHRVYVQVGLTTYFAAAPQVRNQTVLITPTGGTAWTYDKSHPVPVLEPYRAGPGVLPTTDTRYGRLSSLICYDADFPDLARQGGRDGVDIMLISANTWAGIKRLHAENAIFRAVENGYTIVRQASRGQANIVDRQGHTLALDDYFDADQQTVVASVPVSGVRTVYGTVGDLFAWLAVVVALGLPVFAVARRRRAGRGRHATAAGSAAVVHL</sequence>
<keyword evidence="11" id="KW-1185">Reference proteome</keyword>
<dbReference type="RefSeq" id="WP_207123240.1">
    <property type="nucleotide sequence ID" value="NZ_BOPO01000007.1"/>
</dbReference>
<dbReference type="SUPFAM" id="SSF56317">
    <property type="entry name" value="Carbon-nitrogen hydrolase"/>
    <property type="match status" value="1"/>
</dbReference>
<accession>A0A8J4EI23</accession>
<dbReference type="InterPro" id="IPR036526">
    <property type="entry name" value="C-N_Hydrolase_sf"/>
</dbReference>
<dbReference type="Gene3D" id="3.60.110.10">
    <property type="entry name" value="Carbon-nitrogen hydrolase"/>
    <property type="match status" value="1"/>
</dbReference>
<dbReference type="InterPro" id="IPR045378">
    <property type="entry name" value="LNT_N"/>
</dbReference>
<dbReference type="PROSITE" id="PS50263">
    <property type="entry name" value="CN_HYDROLASE"/>
    <property type="match status" value="1"/>
</dbReference>
<organism evidence="10 11">
    <name type="scientific">Actinocatenispora comari</name>
    <dbReference type="NCBI Taxonomy" id="2807577"/>
    <lineage>
        <taxon>Bacteria</taxon>
        <taxon>Bacillati</taxon>
        <taxon>Actinomycetota</taxon>
        <taxon>Actinomycetes</taxon>
        <taxon>Micromonosporales</taxon>
        <taxon>Micromonosporaceae</taxon>
        <taxon>Actinocatenispora</taxon>
    </lineage>
</organism>
<keyword evidence="2" id="KW-1003">Cell membrane</keyword>
<feature type="transmembrane region" description="Helical" evidence="8">
    <location>
        <begin position="56"/>
        <end position="73"/>
    </location>
</feature>
<comment type="caution">
    <text evidence="10">The sequence shown here is derived from an EMBL/GenBank/DDBJ whole genome shotgun (WGS) entry which is preliminary data.</text>
</comment>
<keyword evidence="3" id="KW-0808">Transferase</keyword>
<evidence type="ECO:0000256" key="3">
    <source>
        <dbReference type="ARBA" id="ARBA00022679"/>
    </source>
</evidence>
<evidence type="ECO:0000256" key="8">
    <source>
        <dbReference type="SAM" id="Phobius"/>
    </source>
</evidence>
<dbReference type="Pfam" id="PF20154">
    <property type="entry name" value="LNT_N"/>
    <property type="match status" value="1"/>
</dbReference>
<dbReference type="InterPro" id="IPR003010">
    <property type="entry name" value="C-N_Hydrolase"/>
</dbReference>
<keyword evidence="5 8" id="KW-1133">Transmembrane helix</keyword>
<evidence type="ECO:0000259" key="9">
    <source>
        <dbReference type="PROSITE" id="PS50263"/>
    </source>
</evidence>
<reference evidence="11" key="1">
    <citation type="journal article" date="2021" name="Int. J. Syst. Evol. Microbiol.">
        <title>Actinocatenispora comari sp. nov., an endophytic actinomycete isolated from aerial parts of Comarum salesowianum.</title>
        <authorList>
            <person name="Oyunbileg N."/>
            <person name="Iizaka Y."/>
            <person name="Hamada M."/>
            <person name="Davaapurev B.O."/>
            <person name="Fukumoto A."/>
            <person name="Tsetseg B."/>
            <person name="Kato F."/>
            <person name="Tamura T."/>
            <person name="Batkhuu J."/>
            <person name="Anzai Y."/>
        </authorList>
    </citation>
    <scope>NUCLEOTIDE SEQUENCE [LARGE SCALE GENOMIC DNA]</scope>
    <source>
        <strain evidence="11">NUM-2625</strain>
    </source>
</reference>
<proteinExistence type="predicted"/>
<comment type="subcellular location">
    <subcellularLocation>
        <location evidence="1">Cell membrane</location>
        <topology evidence="1">Multi-pass membrane protein</topology>
    </subcellularLocation>
</comment>
<dbReference type="AlphaFoldDB" id="A0A8J4EI23"/>
<evidence type="ECO:0000256" key="6">
    <source>
        <dbReference type="ARBA" id="ARBA00023136"/>
    </source>
</evidence>
<dbReference type="GO" id="GO:0005886">
    <property type="term" value="C:plasma membrane"/>
    <property type="evidence" value="ECO:0007669"/>
    <property type="project" value="UniProtKB-SubCell"/>
</dbReference>
<evidence type="ECO:0000256" key="7">
    <source>
        <dbReference type="ARBA" id="ARBA00023315"/>
    </source>
</evidence>
<dbReference type="PANTHER" id="PTHR38686:SF1">
    <property type="entry name" value="APOLIPOPROTEIN N-ACYLTRANSFERASE"/>
    <property type="match status" value="1"/>
</dbReference>
<dbReference type="PANTHER" id="PTHR38686">
    <property type="entry name" value="APOLIPOPROTEIN N-ACYLTRANSFERASE"/>
    <property type="match status" value="1"/>
</dbReference>
<evidence type="ECO:0000256" key="5">
    <source>
        <dbReference type="ARBA" id="ARBA00022989"/>
    </source>
</evidence>
<gene>
    <name evidence="10" type="primary">lnt_1</name>
    <name evidence="10" type="ORF">NUM_08960</name>
</gene>
<dbReference type="EMBL" id="BOPO01000007">
    <property type="protein sequence ID" value="GIL25642.1"/>
    <property type="molecule type" value="Genomic_DNA"/>
</dbReference>
<feature type="domain" description="CN hydrolase" evidence="9">
    <location>
        <begin position="238"/>
        <end position="459"/>
    </location>
</feature>
<dbReference type="Pfam" id="PF00795">
    <property type="entry name" value="CN_hydrolase"/>
    <property type="match status" value="1"/>
</dbReference>
<evidence type="ECO:0000256" key="2">
    <source>
        <dbReference type="ARBA" id="ARBA00022475"/>
    </source>
</evidence>
<keyword evidence="7" id="KW-0012">Acyltransferase</keyword>
<name>A0A8J4EI23_9ACTN</name>